<evidence type="ECO:0000256" key="3">
    <source>
        <dbReference type="ARBA" id="ARBA00008737"/>
    </source>
</evidence>
<evidence type="ECO:0000256" key="6">
    <source>
        <dbReference type="ARBA" id="ARBA00022605"/>
    </source>
</evidence>
<comment type="catalytic activity">
    <reaction evidence="1">
        <text>1-(2-carboxyphenylamino)-1-deoxy-D-ribulose 5-phosphate + H(+) = (1S,2R)-1-C-(indol-3-yl)glycerol 3-phosphate + CO2 + H2O</text>
        <dbReference type="Rhea" id="RHEA:23476"/>
        <dbReference type="ChEBI" id="CHEBI:15377"/>
        <dbReference type="ChEBI" id="CHEBI:15378"/>
        <dbReference type="ChEBI" id="CHEBI:16526"/>
        <dbReference type="ChEBI" id="CHEBI:58613"/>
        <dbReference type="ChEBI" id="CHEBI:58866"/>
        <dbReference type="EC" id="4.1.1.48"/>
    </reaction>
</comment>
<evidence type="ECO:0000256" key="9">
    <source>
        <dbReference type="ARBA" id="ARBA00023141"/>
    </source>
</evidence>
<dbReference type="FunFam" id="3.20.20.70:FF:000024">
    <property type="entry name" value="Indole-3-glycerol phosphate synthase"/>
    <property type="match status" value="1"/>
</dbReference>
<dbReference type="HAMAP" id="MF_00134_B">
    <property type="entry name" value="IGPS_B"/>
    <property type="match status" value="1"/>
</dbReference>
<gene>
    <name evidence="12" type="primary">trpC</name>
    <name evidence="12" type="ORF">MBCUT_19390</name>
</gene>
<proteinExistence type="inferred from homology"/>
<dbReference type="InterPro" id="IPR013798">
    <property type="entry name" value="Indole-3-glycerol_P_synth_dom"/>
</dbReference>
<dbReference type="OrthoDB" id="15223at2157"/>
<evidence type="ECO:0000313" key="13">
    <source>
        <dbReference type="Proteomes" id="UP000077275"/>
    </source>
</evidence>
<dbReference type="STRING" id="47311.MBCUT_19390"/>
<dbReference type="EMBL" id="LWMW01000147">
    <property type="protein sequence ID" value="KZX14811.1"/>
    <property type="molecule type" value="Genomic_DNA"/>
</dbReference>
<comment type="similarity">
    <text evidence="3">Belongs to the TrpC family.</text>
</comment>
<reference evidence="12 13" key="1">
    <citation type="submission" date="2016-04" db="EMBL/GenBank/DDBJ databases">
        <title>Genome sequence of Methanobrevibacter cuticularis DSM 11139.</title>
        <authorList>
            <person name="Poehlein A."/>
            <person name="Seedorf H."/>
            <person name="Daniel R."/>
        </authorList>
    </citation>
    <scope>NUCLEOTIDE SEQUENCE [LARGE SCALE GENOMIC DNA]</scope>
    <source>
        <strain evidence="12 13">DSM 11139</strain>
    </source>
</reference>
<dbReference type="Pfam" id="PF00218">
    <property type="entry name" value="IGPS"/>
    <property type="match status" value="1"/>
</dbReference>
<evidence type="ECO:0000256" key="10">
    <source>
        <dbReference type="ARBA" id="ARBA00023239"/>
    </source>
</evidence>
<keyword evidence="6" id="KW-0028">Amino-acid biosynthesis</keyword>
<dbReference type="PANTHER" id="PTHR22854">
    <property type="entry name" value="TRYPTOPHAN BIOSYNTHESIS PROTEIN"/>
    <property type="match status" value="1"/>
</dbReference>
<comment type="caution">
    <text evidence="12">The sequence shown here is derived from an EMBL/GenBank/DDBJ whole genome shotgun (WGS) entry which is preliminary data.</text>
</comment>
<comment type="pathway">
    <text evidence="2">Amino-acid biosynthesis; L-tryptophan biosynthesis; L-tryptophan from chorismate: step 4/5.</text>
</comment>
<dbReference type="GO" id="GO:0004640">
    <property type="term" value="F:phosphoribosylanthranilate isomerase activity"/>
    <property type="evidence" value="ECO:0007669"/>
    <property type="project" value="TreeGrafter"/>
</dbReference>
<evidence type="ECO:0000256" key="5">
    <source>
        <dbReference type="ARBA" id="ARBA00018080"/>
    </source>
</evidence>
<keyword evidence="13" id="KW-1185">Reference proteome</keyword>
<evidence type="ECO:0000256" key="2">
    <source>
        <dbReference type="ARBA" id="ARBA00004696"/>
    </source>
</evidence>
<dbReference type="PATRIC" id="fig|47311.3.peg.2110"/>
<dbReference type="GO" id="GO:0004425">
    <property type="term" value="F:indole-3-glycerol-phosphate synthase activity"/>
    <property type="evidence" value="ECO:0007669"/>
    <property type="project" value="UniProtKB-EC"/>
</dbReference>
<keyword evidence="10 12" id="KW-0456">Lyase</keyword>
<dbReference type="SUPFAM" id="SSF51366">
    <property type="entry name" value="Ribulose-phoshate binding barrel"/>
    <property type="match status" value="1"/>
</dbReference>
<evidence type="ECO:0000313" key="12">
    <source>
        <dbReference type="EMBL" id="KZX14811.1"/>
    </source>
</evidence>
<evidence type="ECO:0000259" key="11">
    <source>
        <dbReference type="Pfam" id="PF00218"/>
    </source>
</evidence>
<dbReference type="AlphaFoldDB" id="A0A166CSB9"/>
<keyword evidence="7" id="KW-0210">Decarboxylase</keyword>
<dbReference type="InterPro" id="IPR011060">
    <property type="entry name" value="RibuloseP-bd_barrel"/>
</dbReference>
<dbReference type="EC" id="4.1.1.48" evidence="4"/>
<dbReference type="NCBIfam" id="NF001377">
    <property type="entry name" value="PRK00278.2-4"/>
    <property type="match status" value="1"/>
</dbReference>
<name>A0A166CSB9_9EURY</name>
<dbReference type="InterPro" id="IPR013785">
    <property type="entry name" value="Aldolase_TIM"/>
</dbReference>
<accession>A0A166CSB9</accession>
<protein>
    <recommendedName>
        <fullName evidence="5">Indole-3-glycerol phosphate synthase</fullName>
        <ecNumber evidence="4">4.1.1.48</ecNumber>
    </recommendedName>
</protein>
<sequence>MILDKIVKTTKDRIEEKKKKLPIEKLIAEIEAKNRNMDEISDKPFPFENALKSDDISLICEIKRASPSKGIISDDFNYLEIAKEYEKGGASAISILTEPYFFKGHDKYISEISSHVTIPILRKDFVIDHYMIYEAKLLGASAILLICSILSKDQLNEYIKISHNLGLSALVEAHTHEEIKIAISAGARIIGVNNRNLKNFEVNIDTSINLRKHVPKNILFVSESGIKTQEDIKILRDNKVNGALIGESLMKSKDKVEAISKLKNI</sequence>
<dbReference type="Gene3D" id="3.20.20.70">
    <property type="entry name" value="Aldolase class I"/>
    <property type="match status" value="1"/>
</dbReference>
<evidence type="ECO:0000256" key="8">
    <source>
        <dbReference type="ARBA" id="ARBA00022822"/>
    </source>
</evidence>
<dbReference type="InterPro" id="IPR045186">
    <property type="entry name" value="Indole-3-glycerol_P_synth"/>
</dbReference>
<feature type="domain" description="Indole-3-glycerol phosphate synthase" evidence="11">
    <location>
        <begin position="3"/>
        <end position="262"/>
    </location>
</feature>
<evidence type="ECO:0000256" key="1">
    <source>
        <dbReference type="ARBA" id="ARBA00001633"/>
    </source>
</evidence>
<dbReference type="InterPro" id="IPR001468">
    <property type="entry name" value="Indole-3-GlycerolPSynthase_CS"/>
</dbReference>
<dbReference type="PANTHER" id="PTHR22854:SF2">
    <property type="entry name" value="INDOLE-3-GLYCEROL-PHOSPHATE SYNTHASE"/>
    <property type="match status" value="1"/>
</dbReference>
<dbReference type="RefSeq" id="WP_067260460.1">
    <property type="nucleotide sequence ID" value="NZ_LWMW01000147.1"/>
</dbReference>
<dbReference type="PROSITE" id="PS00614">
    <property type="entry name" value="IGPS"/>
    <property type="match status" value="1"/>
</dbReference>
<organism evidence="12 13">
    <name type="scientific">Methanobrevibacter cuticularis</name>
    <dbReference type="NCBI Taxonomy" id="47311"/>
    <lineage>
        <taxon>Archaea</taxon>
        <taxon>Methanobacteriati</taxon>
        <taxon>Methanobacteriota</taxon>
        <taxon>Methanomada group</taxon>
        <taxon>Methanobacteria</taxon>
        <taxon>Methanobacteriales</taxon>
        <taxon>Methanobacteriaceae</taxon>
        <taxon>Methanobrevibacter</taxon>
    </lineage>
</organism>
<dbReference type="GO" id="GO:0000162">
    <property type="term" value="P:L-tryptophan biosynthetic process"/>
    <property type="evidence" value="ECO:0007669"/>
    <property type="project" value="UniProtKB-UniPathway"/>
</dbReference>
<dbReference type="UniPathway" id="UPA00035">
    <property type="reaction ID" value="UER00043"/>
</dbReference>
<keyword evidence="9" id="KW-0057">Aromatic amino acid biosynthesis</keyword>
<keyword evidence="8" id="KW-0822">Tryptophan biosynthesis</keyword>
<evidence type="ECO:0000256" key="4">
    <source>
        <dbReference type="ARBA" id="ARBA00012362"/>
    </source>
</evidence>
<evidence type="ECO:0000256" key="7">
    <source>
        <dbReference type="ARBA" id="ARBA00022793"/>
    </source>
</evidence>
<dbReference type="Proteomes" id="UP000077275">
    <property type="component" value="Unassembled WGS sequence"/>
</dbReference>
<dbReference type="CDD" id="cd00331">
    <property type="entry name" value="IGPS"/>
    <property type="match status" value="1"/>
</dbReference>